<dbReference type="Proteomes" id="UP001642360">
    <property type="component" value="Unassembled WGS sequence"/>
</dbReference>
<evidence type="ECO:0000313" key="1">
    <source>
        <dbReference type="EMBL" id="CAK9184797.1"/>
    </source>
</evidence>
<evidence type="ECO:0000313" key="2">
    <source>
        <dbReference type="EMBL" id="CAK9187856.1"/>
    </source>
</evidence>
<dbReference type="EMBL" id="CAUOFW020010180">
    <property type="protein sequence ID" value="CAK9187856.1"/>
    <property type="molecule type" value="Genomic_DNA"/>
</dbReference>
<proteinExistence type="predicted"/>
<sequence length="80" mass="9956">MNCNIVYQIKRVAAHRFHFPFNLLPPALRLCVSSQPRVCIAHQMSFDCHKKHQWFLWRAFYFMYRGRLWCSRRVLFRHWT</sequence>
<protein>
    <submittedName>
        <fullName evidence="1">Uncharacterized protein</fullName>
    </submittedName>
</protein>
<dbReference type="EMBL" id="CAUOFW020009080">
    <property type="protein sequence ID" value="CAK9184797.1"/>
    <property type="molecule type" value="Genomic_DNA"/>
</dbReference>
<comment type="caution">
    <text evidence="1">The sequence shown here is derived from an EMBL/GenBank/DDBJ whole genome shotgun (WGS) entry which is preliminary data.</text>
</comment>
<reference evidence="1 3" key="1">
    <citation type="submission" date="2024-02" db="EMBL/GenBank/DDBJ databases">
        <authorList>
            <person name="Vignale AGUSTIN F."/>
            <person name="Sosa J E."/>
            <person name="Modenutti C."/>
        </authorList>
    </citation>
    <scope>NUCLEOTIDE SEQUENCE [LARGE SCALE GENOMIC DNA]</scope>
</reference>
<accession>A0ABC8UV35</accession>
<evidence type="ECO:0000313" key="3">
    <source>
        <dbReference type="Proteomes" id="UP001642360"/>
    </source>
</evidence>
<gene>
    <name evidence="1" type="ORF">ILEXP_LOCUS55145</name>
    <name evidence="2" type="ORF">ILEXP_LOCUS58467</name>
</gene>
<dbReference type="AlphaFoldDB" id="A0ABC8UV35"/>
<organism evidence="1 3">
    <name type="scientific">Ilex paraguariensis</name>
    <name type="common">yerba mate</name>
    <dbReference type="NCBI Taxonomy" id="185542"/>
    <lineage>
        <taxon>Eukaryota</taxon>
        <taxon>Viridiplantae</taxon>
        <taxon>Streptophyta</taxon>
        <taxon>Embryophyta</taxon>
        <taxon>Tracheophyta</taxon>
        <taxon>Spermatophyta</taxon>
        <taxon>Magnoliopsida</taxon>
        <taxon>eudicotyledons</taxon>
        <taxon>Gunneridae</taxon>
        <taxon>Pentapetalae</taxon>
        <taxon>asterids</taxon>
        <taxon>campanulids</taxon>
        <taxon>Aquifoliales</taxon>
        <taxon>Aquifoliaceae</taxon>
        <taxon>Ilex</taxon>
    </lineage>
</organism>
<keyword evidence="3" id="KW-1185">Reference proteome</keyword>
<name>A0ABC8UV35_9AQUA</name>